<feature type="region of interest" description="Disordered" evidence="1">
    <location>
        <begin position="243"/>
        <end position="263"/>
    </location>
</feature>
<dbReference type="EMBL" id="MU005620">
    <property type="protein sequence ID" value="KAF2677688.1"/>
    <property type="molecule type" value="Genomic_DNA"/>
</dbReference>
<reference evidence="2" key="1">
    <citation type="journal article" date="2020" name="Stud. Mycol.">
        <title>101 Dothideomycetes genomes: a test case for predicting lifestyles and emergence of pathogens.</title>
        <authorList>
            <person name="Haridas S."/>
            <person name="Albert R."/>
            <person name="Binder M."/>
            <person name="Bloem J."/>
            <person name="Labutti K."/>
            <person name="Salamov A."/>
            <person name="Andreopoulos B."/>
            <person name="Baker S."/>
            <person name="Barry K."/>
            <person name="Bills G."/>
            <person name="Bluhm B."/>
            <person name="Cannon C."/>
            <person name="Castanera R."/>
            <person name="Culley D."/>
            <person name="Daum C."/>
            <person name="Ezra D."/>
            <person name="Gonzalez J."/>
            <person name="Henrissat B."/>
            <person name="Kuo A."/>
            <person name="Liang C."/>
            <person name="Lipzen A."/>
            <person name="Lutzoni F."/>
            <person name="Magnuson J."/>
            <person name="Mondo S."/>
            <person name="Nolan M."/>
            <person name="Ohm R."/>
            <person name="Pangilinan J."/>
            <person name="Park H.-J."/>
            <person name="Ramirez L."/>
            <person name="Alfaro M."/>
            <person name="Sun H."/>
            <person name="Tritt A."/>
            <person name="Yoshinaga Y."/>
            <person name="Zwiers L.-H."/>
            <person name="Turgeon B."/>
            <person name="Goodwin S."/>
            <person name="Spatafora J."/>
            <person name="Crous P."/>
            <person name="Grigoriev I."/>
        </authorList>
    </citation>
    <scope>NUCLEOTIDE SEQUENCE</scope>
    <source>
        <strain evidence="2">CBS 122367</strain>
    </source>
</reference>
<proteinExistence type="predicted"/>
<evidence type="ECO:0000313" key="3">
    <source>
        <dbReference type="Proteomes" id="UP000799291"/>
    </source>
</evidence>
<evidence type="ECO:0000313" key="2">
    <source>
        <dbReference type="EMBL" id="KAF2677688.1"/>
    </source>
</evidence>
<gene>
    <name evidence="2" type="ORF">K458DRAFT_319262</name>
</gene>
<accession>A0A6G1IHX5</accession>
<feature type="compositionally biased region" description="Acidic residues" evidence="1">
    <location>
        <begin position="243"/>
        <end position="257"/>
    </location>
</feature>
<evidence type="ECO:0000256" key="1">
    <source>
        <dbReference type="SAM" id="MobiDB-lite"/>
    </source>
</evidence>
<dbReference type="AlphaFoldDB" id="A0A6G1IHX5"/>
<dbReference type="OrthoDB" id="3694634at2759"/>
<organism evidence="2 3">
    <name type="scientific">Lentithecium fluviatile CBS 122367</name>
    <dbReference type="NCBI Taxonomy" id="1168545"/>
    <lineage>
        <taxon>Eukaryota</taxon>
        <taxon>Fungi</taxon>
        <taxon>Dikarya</taxon>
        <taxon>Ascomycota</taxon>
        <taxon>Pezizomycotina</taxon>
        <taxon>Dothideomycetes</taxon>
        <taxon>Pleosporomycetidae</taxon>
        <taxon>Pleosporales</taxon>
        <taxon>Massarineae</taxon>
        <taxon>Lentitheciaceae</taxon>
        <taxon>Lentithecium</taxon>
    </lineage>
</organism>
<name>A0A6G1IHX5_9PLEO</name>
<keyword evidence="3" id="KW-1185">Reference proteome</keyword>
<sequence>MPSPIILPAPLSWSSLAPGQLLVDPLNPTHNSTSGAPSHALNEPLIQSDYEDLLTHDDQGRLISSLIGKPSPDSPNLISLHADQVHYNSLKSPASAFDVLRRSPSTQSYFRQVAPQTQTLYYVTGVQKLKNPTFRKPSTIDTSRTVIPSSDSADIKLPTYERRDSILDMSESSNDAVLGVELRKVRCMLGSPTSPHSIEDIDYAWTYHKVDGDEDLQLAVGLGKALEPAEFRALARIVADEDFSDDGSYESGSEDEGSAGFLC</sequence>
<dbReference type="Proteomes" id="UP000799291">
    <property type="component" value="Unassembled WGS sequence"/>
</dbReference>
<protein>
    <submittedName>
        <fullName evidence="2">Uncharacterized protein</fullName>
    </submittedName>
</protein>